<dbReference type="InterPro" id="IPR011009">
    <property type="entry name" value="Kinase-like_dom_sf"/>
</dbReference>
<organism evidence="2 3">
    <name type="scientific">Ktedonobacter racemifer DSM 44963</name>
    <dbReference type="NCBI Taxonomy" id="485913"/>
    <lineage>
        <taxon>Bacteria</taxon>
        <taxon>Bacillati</taxon>
        <taxon>Chloroflexota</taxon>
        <taxon>Ktedonobacteria</taxon>
        <taxon>Ktedonobacterales</taxon>
        <taxon>Ktedonobacteraceae</taxon>
        <taxon>Ktedonobacter</taxon>
    </lineage>
</organism>
<dbReference type="Gene3D" id="3.90.1200.10">
    <property type="match status" value="1"/>
</dbReference>
<dbReference type="SUPFAM" id="SSF56112">
    <property type="entry name" value="Protein kinase-like (PK-like)"/>
    <property type="match status" value="1"/>
</dbReference>
<dbReference type="AlphaFoldDB" id="D6TKT4"/>
<protein>
    <submittedName>
        <fullName evidence="2">Aminoglycoside phosphotransferase</fullName>
    </submittedName>
</protein>
<keyword evidence="3" id="KW-1185">Reference proteome</keyword>
<feature type="domain" description="Aminoglycoside phosphotransferase" evidence="1">
    <location>
        <begin position="38"/>
        <end position="282"/>
    </location>
</feature>
<evidence type="ECO:0000313" key="2">
    <source>
        <dbReference type="EMBL" id="EFH86384.1"/>
    </source>
</evidence>
<dbReference type="InterPro" id="IPR051678">
    <property type="entry name" value="AGP_Transferase"/>
</dbReference>
<dbReference type="GO" id="GO:0016740">
    <property type="term" value="F:transferase activity"/>
    <property type="evidence" value="ECO:0007669"/>
    <property type="project" value="UniProtKB-KW"/>
</dbReference>
<dbReference type="InParanoid" id="D6TKT4"/>
<dbReference type="STRING" id="485913.Krac_7679"/>
<comment type="caution">
    <text evidence="2">The sequence shown here is derived from an EMBL/GenBank/DDBJ whole genome shotgun (WGS) entry which is preliminary data.</text>
</comment>
<name>D6TKT4_KTERA</name>
<dbReference type="eggNOG" id="COG3173">
    <property type="taxonomic scope" value="Bacteria"/>
</dbReference>
<dbReference type="EMBL" id="ADVG01000002">
    <property type="protein sequence ID" value="EFH86384.1"/>
    <property type="molecule type" value="Genomic_DNA"/>
</dbReference>
<dbReference type="Pfam" id="PF01636">
    <property type="entry name" value="APH"/>
    <property type="match status" value="1"/>
</dbReference>
<dbReference type="OrthoDB" id="148514at2"/>
<evidence type="ECO:0000259" key="1">
    <source>
        <dbReference type="Pfam" id="PF01636"/>
    </source>
</evidence>
<evidence type="ECO:0000313" key="3">
    <source>
        <dbReference type="Proteomes" id="UP000004508"/>
    </source>
</evidence>
<keyword evidence="2" id="KW-0808">Transferase</keyword>
<dbReference type="Gene3D" id="3.30.200.150">
    <property type="match status" value="1"/>
</dbReference>
<sequence length="323" mass="36485">MLEQDWGRRQALVELDLATINTLARPAFPGHQVIGAELLTEGHCNTNYKLTLAGLDEPFVLRVYRRDQASSQKDWDLYQLIQGRVPVPRMLYHDDSCQHLAWPYTIMTWAEGILLRDAIEKGDAREQSSYGYAVGSALAAIGSFTFPQAGFFGPGLDVEPFTGNESYLQLIRHFLTTGPTQERLGPELSQRLWNFVEAQHGYLDALPPTAALVHSDFKGINILVHEGEVSAVLDWEFAFAGSPLTDIANMLRYEHRMPEAFVSQFLRGYQVQGGVLPPDWHRCIKLLDLISLCEFAHAPEVNEVVVRDVIELMERTLAQYQEK</sequence>
<dbReference type="InterPro" id="IPR002575">
    <property type="entry name" value="Aminoglycoside_PTrfase"/>
</dbReference>
<dbReference type="PANTHER" id="PTHR21310">
    <property type="entry name" value="AMINOGLYCOSIDE PHOSPHOTRANSFERASE-RELATED-RELATED"/>
    <property type="match status" value="1"/>
</dbReference>
<reference evidence="2 3" key="1">
    <citation type="journal article" date="2011" name="Stand. Genomic Sci.">
        <title>Non-contiguous finished genome sequence and contextual data of the filamentous soil bacterium Ktedonobacter racemifer type strain (SOSP1-21).</title>
        <authorList>
            <person name="Chang Y.J."/>
            <person name="Land M."/>
            <person name="Hauser L."/>
            <person name="Chertkov O."/>
            <person name="Del Rio T.G."/>
            <person name="Nolan M."/>
            <person name="Copeland A."/>
            <person name="Tice H."/>
            <person name="Cheng J.F."/>
            <person name="Lucas S."/>
            <person name="Han C."/>
            <person name="Goodwin L."/>
            <person name="Pitluck S."/>
            <person name="Ivanova N."/>
            <person name="Ovchinikova G."/>
            <person name="Pati A."/>
            <person name="Chen A."/>
            <person name="Palaniappan K."/>
            <person name="Mavromatis K."/>
            <person name="Liolios K."/>
            <person name="Brettin T."/>
            <person name="Fiebig A."/>
            <person name="Rohde M."/>
            <person name="Abt B."/>
            <person name="Goker M."/>
            <person name="Detter J.C."/>
            <person name="Woyke T."/>
            <person name="Bristow J."/>
            <person name="Eisen J.A."/>
            <person name="Markowitz V."/>
            <person name="Hugenholtz P."/>
            <person name="Kyrpides N.C."/>
            <person name="Klenk H.P."/>
            <person name="Lapidus A."/>
        </authorList>
    </citation>
    <scope>NUCLEOTIDE SEQUENCE [LARGE SCALE GENOMIC DNA]</scope>
    <source>
        <strain evidence="3">DSM 44963</strain>
    </source>
</reference>
<gene>
    <name evidence="2" type="ORF">Krac_7679</name>
</gene>
<dbReference type="RefSeq" id="WP_007910660.1">
    <property type="nucleotide sequence ID" value="NZ_ADVG01000002.1"/>
</dbReference>
<proteinExistence type="predicted"/>
<accession>D6TKT4</accession>
<dbReference type="Proteomes" id="UP000004508">
    <property type="component" value="Unassembled WGS sequence"/>
</dbReference>